<keyword evidence="6" id="KW-1185">Reference proteome</keyword>
<dbReference type="InterPro" id="IPR026881">
    <property type="entry name" value="WYL_dom"/>
</dbReference>
<evidence type="ECO:0000313" key="3">
    <source>
        <dbReference type="EMBL" id="PRZ50158.1"/>
    </source>
</evidence>
<dbReference type="RefSeq" id="WP_106161922.1">
    <property type="nucleotide sequence ID" value="NZ_CP136704.1"/>
</dbReference>
<dbReference type="Pfam" id="PF08279">
    <property type="entry name" value="HTH_11"/>
    <property type="match status" value="1"/>
</dbReference>
<dbReference type="Gene3D" id="1.10.10.10">
    <property type="entry name" value="Winged helix-like DNA-binding domain superfamily/Winged helix DNA-binding domain"/>
    <property type="match status" value="1"/>
</dbReference>
<protein>
    <submittedName>
        <fullName evidence="3">HTH domain-containing protein</fullName>
    </submittedName>
    <submittedName>
        <fullName evidence="4">YafY family protein</fullName>
    </submittedName>
</protein>
<feature type="domain" description="Helix-turn-helix type 11" evidence="1">
    <location>
        <begin position="6"/>
        <end position="59"/>
    </location>
</feature>
<accession>A0A2T1APB8</accession>
<gene>
    <name evidence="3" type="ORF">CLV89_101375</name>
    <name evidence="4" type="ORF">R1T40_12110</name>
</gene>
<evidence type="ECO:0000313" key="4">
    <source>
        <dbReference type="EMBL" id="WOI31710.1"/>
    </source>
</evidence>
<dbReference type="Pfam" id="PF13280">
    <property type="entry name" value="WYL"/>
    <property type="match status" value="1"/>
</dbReference>
<feature type="domain" description="WYL" evidence="2">
    <location>
        <begin position="139"/>
        <end position="203"/>
    </location>
</feature>
<dbReference type="Proteomes" id="UP001302666">
    <property type="component" value="Chromosome"/>
</dbReference>
<dbReference type="EMBL" id="PVUF01000001">
    <property type="protein sequence ID" value="PRZ50158.1"/>
    <property type="molecule type" value="Genomic_DNA"/>
</dbReference>
<evidence type="ECO:0000313" key="5">
    <source>
        <dbReference type="Proteomes" id="UP000237718"/>
    </source>
</evidence>
<organism evidence="3 5">
    <name type="scientific">Tritonibacter scottomollicae</name>
    <name type="common">Epibacterium scottomollicae</name>
    <dbReference type="NCBI Taxonomy" id="483013"/>
    <lineage>
        <taxon>Bacteria</taxon>
        <taxon>Pseudomonadati</taxon>
        <taxon>Pseudomonadota</taxon>
        <taxon>Alphaproteobacteria</taxon>
        <taxon>Rhodobacterales</taxon>
        <taxon>Paracoccaceae</taxon>
        <taxon>Tritonibacter</taxon>
    </lineage>
</organism>
<evidence type="ECO:0000259" key="2">
    <source>
        <dbReference type="Pfam" id="PF13280"/>
    </source>
</evidence>
<dbReference type="SUPFAM" id="SSF46785">
    <property type="entry name" value="Winged helix' DNA-binding domain"/>
    <property type="match status" value="1"/>
</dbReference>
<evidence type="ECO:0000313" key="6">
    <source>
        <dbReference type="Proteomes" id="UP001302666"/>
    </source>
</evidence>
<evidence type="ECO:0000259" key="1">
    <source>
        <dbReference type="Pfam" id="PF08279"/>
    </source>
</evidence>
<dbReference type="OrthoDB" id="9807255at2"/>
<dbReference type="EMBL" id="CP136704">
    <property type="protein sequence ID" value="WOI31710.1"/>
    <property type="molecule type" value="Genomic_DNA"/>
</dbReference>
<dbReference type="InterPro" id="IPR036388">
    <property type="entry name" value="WH-like_DNA-bd_sf"/>
</dbReference>
<dbReference type="Proteomes" id="UP000237718">
    <property type="component" value="Unassembled WGS sequence"/>
</dbReference>
<dbReference type="InterPro" id="IPR036390">
    <property type="entry name" value="WH_DNA-bd_sf"/>
</dbReference>
<proteinExistence type="predicted"/>
<dbReference type="InterPro" id="IPR051534">
    <property type="entry name" value="CBASS_pafABC_assoc_protein"/>
</dbReference>
<reference evidence="4 6" key="2">
    <citation type="submission" date="2023-10" db="EMBL/GenBank/DDBJ databases">
        <title>Eight complete genome sequences of bacteria isolated from laboratory stock of Giant Kelp gametophytes.</title>
        <authorList>
            <person name="Tolentino B."/>
            <person name="Nuzhdin S."/>
        </authorList>
    </citation>
    <scope>NUCLEOTIDE SEQUENCE [LARGE SCALE GENOMIC DNA]</scope>
    <source>
        <strain evidence="4 6">LC.270.F.C4</strain>
    </source>
</reference>
<dbReference type="PANTHER" id="PTHR34580">
    <property type="match status" value="1"/>
</dbReference>
<name>A0A2T1APB8_TRISK</name>
<dbReference type="PROSITE" id="PS52050">
    <property type="entry name" value="WYL"/>
    <property type="match status" value="1"/>
</dbReference>
<dbReference type="PANTHER" id="PTHR34580:SF3">
    <property type="entry name" value="PROTEIN PAFB"/>
    <property type="match status" value="1"/>
</dbReference>
<sequence>MSRPERLFRLMNALRVLPKPVTAARLALETEVSERTLYRDIDSLRASGALIDGAPGLGYTLTEDPALPPQTFDRIEMEALVVGLSDVRQRGDAQLAQAAESALAKIAATMPERLQRQIVHATHMVYRYQAPTTVAPDMSRIRTACWDECALDICYQDAAGAITHRRVYPLAIVYIDRGAALLAWCCLRQEFRKFMMWRMETAEPTDESFRPNRVRLLRDYISQMSKAYSEDAPRKA</sequence>
<dbReference type="InterPro" id="IPR013196">
    <property type="entry name" value="HTH_11"/>
</dbReference>
<reference evidence="3 5" key="1">
    <citation type="submission" date="2018-03" db="EMBL/GenBank/DDBJ databases">
        <title>Genomic Encyclopedia of Archaeal and Bacterial Type Strains, Phase II (KMG-II): from individual species to whole genera.</title>
        <authorList>
            <person name="Goeker M."/>
        </authorList>
    </citation>
    <scope>NUCLEOTIDE SEQUENCE [LARGE SCALE GENOMIC DNA]</scope>
    <source>
        <strain evidence="3 5">DSM 25328</strain>
    </source>
</reference>
<dbReference type="AlphaFoldDB" id="A0A2T1APB8"/>